<evidence type="ECO:0000313" key="2">
    <source>
        <dbReference type="EMBL" id="SEA46556.1"/>
    </source>
</evidence>
<keyword evidence="3" id="KW-1185">Reference proteome</keyword>
<gene>
    <name evidence="2" type="ORF">SAMN04488051_103320</name>
</gene>
<evidence type="ECO:0000313" key="3">
    <source>
        <dbReference type="Proteomes" id="UP000198773"/>
    </source>
</evidence>
<dbReference type="NCBIfam" id="TIGR02810">
    <property type="entry name" value="agaZ_gatZ"/>
    <property type="match status" value="1"/>
</dbReference>
<dbReference type="GO" id="GO:0005975">
    <property type="term" value="P:carbohydrate metabolic process"/>
    <property type="evidence" value="ECO:0007669"/>
    <property type="project" value="InterPro"/>
</dbReference>
<dbReference type="Pfam" id="PF08013">
    <property type="entry name" value="GatZ_KbaZ-like"/>
    <property type="match status" value="1"/>
</dbReference>
<dbReference type="PANTHER" id="PTHR32502">
    <property type="entry name" value="N-ACETYLGALACTOSAMINE PERMEASE II COMPONENT-RELATED"/>
    <property type="match status" value="1"/>
</dbReference>
<dbReference type="RefSeq" id="WP_091341622.1">
    <property type="nucleotide sequence ID" value="NZ_FNRM01000003.1"/>
</dbReference>
<sequence>MHALHSIFAANKAGSQQGIYSVCSAHPLVLKAALLQAKQDQSRLLIEATANQVNQFGGYTGMMPADFIAFVKQLATEVGFTPEQLVFGGDHLGPVCWQDLPAAEAMLQAEALIAAFVAAGFSKIHLDTSMRCADDPAVLSDQLIASRAARLCQVAEESAARAGLTGTLSYVIGTEVPPPGGVSEMEQGIVPTSVDSVQATLAAHRQAFINQGLTAEVWSRVIAVVVQPGVEFDNTRVHAFDAEKTKALTAFIAAEPGLVFEAHSTDYQTEATYHALVRGHFAILKVGPQLTFALREALFALAQLEQQLLPASDCSQLQEKCLELMQAKPGYWHKFYQAEGAKLLELQFYSYSDRIRYYWPEPVLQQAQSRLFDNIRQLAVSQPVLHQFLPQHALPESTGDLVADPEQLVIRHIQLVLARYAGACGMRGKQEQSS</sequence>
<dbReference type="UniPathway" id="UPA00704">
    <property type="reaction ID" value="UER00716"/>
</dbReference>
<reference evidence="2 3" key="1">
    <citation type="submission" date="2016-10" db="EMBL/GenBank/DDBJ databases">
        <authorList>
            <person name="de Groot N.N."/>
        </authorList>
    </citation>
    <scope>NUCLEOTIDE SEQUENCE [LARGE SCALE GENOMIC DNA]</scope>
    <source>
        <strain evidence="2 3">CGMCC 1.3430</strain>
    </source>
</reference>
<dbReference type="OrthoDB" id="1672942at2"/>
<dbReference type="SUPFAM" id="SSF51569">
    <property type="entry name" value="Aldolase"/>
    <property type="match status" value="1"/>
</dbReference>
<evidence type="ECO:0000256" key="1">
    <source>
        <dbReference type="ARBA" id="ARBA00005191"/>
    </source>
</evidence>
<dbReference type="EMBL" id="FNRM01000003">
    <property type="protein sequence ID" value="SEA46556.1"/>
    <property type="molecule type" value="Genomic_DNA"/>
</dbReference>
<dbReference type="InterPro" id="IPR013785">
    <property type="entry name" value="Aldolase_TIM"/>
</dbReference>
<name>A0A1H4BEN3_ALKAM</name>
<dbReference type="AlphaFoldDB" id="A0A1H4BEN3"/>
<dbReference type="STRING" id="152573.SAMN04488051_103320"/>
<comment type="pathway">
    <text evidence="1">Carbohydrate metabolism; D-tagatose 6-phosphate degradation; D-glyceraldehyde 3-phosphate and glycerone phosphate from D-tagatose 6-phosphate: step 2/2.</text>
</comment>
<dbReference type="Gene3D" id="3.20.20.70">
    <property type="entry name" value="Aldolase class I"/>
    <property type="match status" value="1"/>
</dbReference>
<accession>A0A1H4BEN3</accession>
<dbReference type="PANTHER" id="PTHR32502:SF2">
    <property type="entry name" value="D-TAGATOSE-1,6-BISPHOSPHATE ALDOLASE SUBUNIT KBAZ"/>
    <property type="match status" value="1"/>
</dbReference>
<organism evidence="2 3">
    <name type="scientific">Alkalimonas amylolytica</name>
    <dbReference type="NCBI Taxonomy" id="152573"/>
    <lineage>
        <taxon>Bacteria</taxon>
        <taxon>Pseudomonadati</taxon>
        <taxon>Pseudomonadota</taxon>
        <taxon>Gammaproteobacteria</taxon>
        <taxon>Alkalimonas</taxon>
    </lineage>
</organism>
<proteinExistence type="predicted"/>
<dbReference type="GO" id="GO:2001059">
    <property type="term" value="P:D-tagatose 6-phosphate catabolic process"/>
    <property type="evidence" value="ECO:0007669"/>
    <property type="project" value="UniProtKB-UniPathway"/>
</dbReference>
<dbReference type="Proteomes" id="UP000198773">
    <property type="component" value="Unassembled WGS sequence"/>
</dbReference>
<protein>
    <submittedName>
        <fullName evidence="2">Tagatose-bisphosphate aldolase noncatalytic subunit</fullName>
    </submittedName>
</protein>
<dbReference type="InterPro" id="IPR050303">
    <property type="entry name" value="GatZ_KbaZ_carbometab"/>
</dbReference>
<dbReference type="PIRSF" id="PIRSF009264">
    <property type="entry name" value="TagBP_ald_AgaZ"/>
    <property type="match status" value="1"/>
</dbReference>
<dbReference type="GO" id="GO:0005886">
    <property type="term" value="C:plasma membrane"/>
    <property type="evidence" value="ECO:0007669"/>
    <property type="project" value="TreeGrafter"/>
</dbReference>
<dbReference type="InterPro" id="IPR012062">
    <property type="entry name" value="GatZ/KbaZ-like"/>
</dbReference>
<dbReference type="Gene3D" id="1.10.400.20">
    <property type="entry name" value="putative tagatose 6-phosphate kinase domain like"/>
    <property type="match status" value="1"/>
</dbReference>
<dbReference type="GO" id="GO:0009401">
    <property type="term" value="P:phosphoenolpyruvate-dependent sugar phosphotransferase system"/>
    <property type="evidence" value="ECO:0007669"/>
    <property type="project" value="TreeGrafter"/>
</dbReference>